<dbReference type="PANTHER" id="PTHR36834:SF1">
    <property type="entry name" value="INTEGRAL MEMBRANE PROTEIN"/>
    <property type="match status" value="1"/>
</dbReference>
<keyword evidence="4" id="KW-1185">Reference proteome</keyword>
<dbReference type="EMBL" id="JAROCC010000010">
    <property type="protein sequence ID" value="MDN4608350.1"/>
    <property type="molecule type" value="Genomic_DNA"/>
</dbReference>
<feature type="domain" description="VanZ-like" evidence="2">
    <location>
        <begin position="75"/>
        <end position="215"/>
    </location>
</feature>
<accession>A0ABT8JT85</accession>
<organism evidence="3 4">
    <name type="scientific">Sporosarcina highlanderae</name>
    <dbReference type="NCBI Taxonomy" id="3035916"/>
    <lineage>
        <taxon>Bacteria</taxon>
        <taxon>Bacillati</taxon>
        <taxon>Bacillota</taxon>
        <taxon>Bacilli</taxon>
        <taxon>Bacillales</taxon>
        <taxon>Caryophanaceae</taxon>
        <taxon>Sporosarcina</taxon>
    </lineage>
</organism>
<name>A0ABT8JT85_9BACL</name>
<dbReference type="InterPro" id="IPR006976">
    <property type="entry name" value="VanZ-like"/>
</dbReference>
<feature type="transmembrane region" description="Helical" evidence="1">
    <location>
        <begin position="70"/>
        <end position="88"/>
    </location>
</feature>
<proteinExistence type="predicted"/>
<keyword evidence="1" id="KW-0472">Membrane</keyword>
<dbReference type="PANTHER" id="PTHR36834">
    <property type="entry name" value="MEMBRANE PROTEIN-RELATED"/>
    <property type="match status" value="1"/>
</dbReference>
<evidence type="ECO:0000256" key="1">
    <source>
        <dbReference type="SAM" id="Phobius"/>
    </source>
</evidence>
<comment type="caution">
    <text evidence="3">The sequence shown here is derived from an EMBL/GenBank/DDBJ whole genome shotgun (WGS) entry which is preliminary data.</text>
</comment>
<dbReference type="Pfam" id="PF04892">
    <property type="entry name" value="VanZ"/>
    <property type="match status" value="1"/>
</dbReference>
<protein>
    <submittedName>
        <fullName evidence="3">VanZ family protein</fullName>
    </submittedName>
</protein>
<gene>
    <name evidence="3" type="ORF">P5G49_12810</name>
</gene>
<keyword evidence="1" id="KW-0812">Transmembrane</keyword>
<sequence length="228" mass="26097">MKKVKGNNSKIENVKLYKKKSASKGEAMWLISMYVIKMLAYMVVALPIYLLIRSIIIKRRKRPVNKLHEVLLALFILYLVGLASQTIIPKWSIGVDGSTGKFYFDVYIFNRMSSVNLIPFRTIMNYFQANEHVSGWSSVSLVNLLGNMFVFSPIGFFIPLLWRRMDSFKAILFIGFGVTCFIEGTQYFIGRSTDIDDIILNTFGVIIGYGVYLAWKVLAMPENSVDRK</sequence>
<evidence type="ECO:0000313" key="3">
    <source>
        <dbReference type="EMBL" id="MDN4608350.1"/>
    </source>
</evidence>
<dbReference type="InterPro" id="IPR053150">
    <property type="entry name" value="Teicoplanin_resist-assoc"/>
</dbReference>
<feature type="transmembrane region" description="Helical" evidence="1">
    <location>
        <begin position="198"/>
        <end position="218"/>
    </location>
</feature>
<feature type="transmembrane region" description="Helical" evidence="1">
    <location>
        <begin position="139"/>
        <end position="162"/>
    </location>
</feature>
<feature type="transmembrane region" description="Helical" evidence="1">
    <location>
        <begin position="27"/>
        <end position="50"/>
    </location>
</feature>
<evidence type="ECO:0000313" key="4">
    <source>
        <dbReference type="Proteomes" id="UP001175097"/>
    </source>
</evidence>
<evidence type="ECO:0000259" key="2">
    <source>
        <dbReference type="Pfam" id="PF04892"/>
    </source>
</evidence>
<feature type="transmembrane region" description="Helical" evidence="1">
    <location>
        <begin position="168"/>
        <end position="189"/>
    </location>
</feature>
<keyword evidence="1" id="KW-1133">Transmembrane helix</keyword>
<reference evidence="3" key="1">
    <citation type="submission" date="2023-03" db="EMBL/GenBank/DDBJ databases">
        <title>MT1 and MT2 Draft Genomes of Novel Species.</title>
        <authorList>
            <person name="Venkateswaran K."/>
        </authorList>
    </citation>
    <scope>NUCLEOTIDE SEQUENCE</scope>
    <source>
        <strain evidence="3">F6_3S_P_2</strain>
    </source>
</reference>
<dbReference type="Proteomes" id="UP001175097">
    <property type="component" value="Unassembled WGS sequence"/>
</dbReference>